<evidence type="ECO:0000313" key="2">
    <source>
        <dbReference type="Proteomes" id="UP001597304"/>
    </source>
</evidence>
<keyword evidence="2" id="KW-1185">Reference proteome</keyword>
<reference evidence="2" key="1">
    <citation type="journal article" date="2019" name="Int. J. Syst. Evol. Microbiol.">
        <title>The Global Catalogue of Microorganisms (GCM) 10K type strain sequencing project: providing services to taxonomists for standard genome sequencing and annotation.</title>
        <authorList>
            <consortium name="The Broad Institute Genomics Platform"/>
            <consortium name="The Broad Institute Genome Sequencing Center for Infectious Disease"/>
            <person name="Wu L."/>
            <person name="Ma J."/>
        </authorList>
    </citation>
    <scope>NUCLEOTIDE SEQUENCE [LARGE SCALE GENOMIC DNA]</scope>
    <source>
        <strain evidence="2">LMG 29247</strain>
    </source>
</reference>
<comment type="caution">
    <text evidence="1">The sequence shown here is derived from an EMBL/GenBank/DDBJ whole genome shotgun (WGS) entry which is preliminary data.</text>
</comment>
<accession>A0ABW4KV03</accession>
<dbReference type="RefSeq" id="WP_147911453.1">
    <property type="nucleotide sequence ID" value="NZ_JBHUEJ010000019.1"/>
</dbReference>
<protein>
    <submittedName>
        <fullName evidence="1">Uncharacterized protein</fullName>
    </submittedName>
</protein>
<proteinExistence type="predicted"/>
<sequence length="122" mass="13329">MLNYLLFDPTEDEHGHVNWDAMASVTAARVPALQAEVEQVLRWACTAFAGRYGPLDEGGDWDVDLQAQDDDGQPLPFGWQPDTGEVRLTAADHGRTTLTLSLSGNAQFAQAFEARWLAEPGA</sequence>
<organism evidence="1 2">
    <name type="scientific">Ottowia flava</name>
    <dbReference type="NCBI Taxonomy" id="2675430"/>
    <lineage>
        <taxon>Bacteria</taxon>
        <taxon>Pseudomonadati</taxon>
        <taxon>Pseudomonadota</taxon>
        <taxon>Betaproteobacteria</taxon>
        <taxon>Burkholderiales</taxon>
        <taxon>Comamonadaceae</taxon>
        <taxon>Ottowia</taxon>
    </lineage>
</organism>
<name>A0ABW4KV03_9BURK</name>
<dbReference type="Proteomes" id="UP001597304">
    <property type="component" value="Unassembled WGS sequence"/>
</dbReference>
<dbReference type="EMBL" id="JBHUEJ010000019">
    <property type="protein sequence ID" value="MFD1711051.1"/>
    <property type="molecule type" value="Genomic_DNA"/>
</dbReference>
<evidence type="ECO:0000313" key="1">
    <source>
        <dbReference type="EMBL" id="MFD1711051.1"/>
    </source>
</evidence>
<gene>
    <name evidence="1" type="ORF">ACFSF0_10565</name>
</gene>